<evidence type="ECO:0008006" key="2">
    <source>
        <dbReference type="Google" id="ProtNLM"/>
    </source>
</evidence>
<sequence length="333" mass="38375">MVRSIIIFSLFWSLVTAQSREYIDFQVLVNDNPYSANIFIHSMSMDSRYMAVIDPTLELAWYINSGPLGLDFKVNQELLSYFHKPGQFWILMNEYMIETDTLECAGQYLADYHDIQILENGGYFLQTYDSILVDMSTVLEGGDTSAMVHLLIIQEFDSSHSLIFEWNAWDHLDIADYTNLDLTQNIIVWMHGNSIEIDIDENILISNRRSSEVIKVDRYSGAVIWRMGGPKNEFLFIDDPFFGFSKQHDVRRIDNGNITLFDNGNLHDPPRSRAVEYEIDEEERIVTLVWDYEHPDGHVGLAMGSVQRLPNQNTLINWGSISDQGAIITEVDH</sequence>
<dbReference type="AlphaFoldDB" id="A0A382DSI5"/>
<feature type="non-terminal residue" evidence="1">
    <location>
        <position position="333"/>
    </location>
</feature>
<gene>
    <name evidence="1" type="ORF">METZ01_LOCUS194234</name>
</gene>
<dbReference type="PANTHER" id="PTHR35340:SF5">
    <property type="entry name" value="ASST-DOMAIN-CONTAINING PROTEIN"/>
    <property type="match status" value="1"/>
</dbReference>
<proteinExistence type="predicted"/>
<dbReference type="GO" id="GO:0004062">
    <property type="term" value="F:aryl sulfotransferase activity"/>
    <property type="evidence" value="ECO:0007669"/>
    <property type="project" value="InterPro"/>
</dbReference>
<reference evidence="1" key="1">
    <citation type="submission" date="2018-05" db="EMBL/GenBank/DDBJ databases">
        <authorList>
            <person name="Lanie J.A."/>
            <person name="Ng W.-L."/>
            <person name="Kazmierczak K.M."/>
            <person name="Andrzejewski T.M."/>
            <person name="Davidsen T.M."/>
            <person name="Wayne K.J."/>
            <person name="Tettelin H."/>
            <person name="Glass J.I."/>
            <person name="Rusch D."/>
            <person name="Podicherti R."/>
            <person name="Tsui H.-C.T."/>
            <person name="Winkler M.E."/>
        </authorList>
    </citation>
    <scope>NUCLEOTIDE SEQUENCE</scope>
</reference>
<accession>A0A382DSI5</accession>
<dbReference type="InterPro" id="IPR053143">
    <property type="entry name" value="Arylsulfate_ST"/>
</dbReference>
<evidence type="ECO:0000313" key="1">
    <source>
        <dbReference type="EMBL" id="SVB41380.1"/>
    </source>
</evidence>
<protein>
    <recommendedName>
        <fullName evidence="2">Arylsulfotransferase N-terminal domain-containing protein</fullName>
    </recommendedName>
</protein>
<dbReference type="Pfam" id="PF05935">
    <property type="entry name" value="Arylsulfotrans"/>
    <property type="match status" value="1"/>
</dbReference>
<dbReference type="EMBL" id="UINC01040884">
    <property type="protein sequence ID" value="SVB41380.1"/>
    <property type="molecule type" value="Genomic_DNA"/>
</dbReference>
<dbReference type="PANTHER" id="PTHR35340">
    <property type="entry name" value="PQQ ENZYME REPEAT PROTEIN-RELATED"/>
    <property type="match status" value="1"/>
</dbReference>
<organism evidence="1">
    <name type="scientific">marine metagenome</name>
    <dbReference type="NCBI Taxonomy" id="408172"/>
    <lineage>
        <taxon>unclassified sequences</taxon>
        <taxon>metagenomes</taxon>
        <taxon>ecological metagenomes</taxon>
    </lineage>
</organism>
<dbReference type="InterPro" id="IPR010262">
    <property type="entry name" value="Arylsulfotransferase_bact"/>
</dbReference>
<name>A0A382DSI5_9ZZZZ</name>